<evidence type="ECO:0000313" key="8">
    <source>
        <dbReference type="Proteomes" id="UP001058330"/>
    </source>
</evidence>
<keyword evidence="3 5" id="KW-1133">Transmembrane helix</keyword>
<keyword evidence="2 5" id="KW-0812">Transmembrane</keyword>
<reference evidence="7" key="1">
    <citation type="submission" date="2021-07" db="EMBL/GenBank/DDBJ databases">
        <title>Studies on halocins as antimicrobial molecules from haloarchaea.</title>
        <authorList>
            <person name="Kumar S."/>
            <person name="Khare S.K."/>
        </authorList>
    </citation>
    <scope>NUCLEOTIDE SEQUENCE</scope>
    <source>
        <strain evidence="7">NCIM 5678</strain>
        <plasmid evidence="7">pHl5678-1</plasmid>
    </source>
</reference>
<dbReference type="PRINTS" id="PR00728">
    <property type="entry name" value="SIGNALPTASE"/>
</dbReference>
<dbReference type="CDD" id="cd06530">
    <property type="entry name" value="S26_SPase_I"/>
    <property type="match status" value="1"/>
</dbReference>
<organism evidence="7 8">
    <name type="scientific">Haloferax larsenii</name>
    <dbReference type="NCBI Taxonomy" id="302484"/>
    <lineage>
        <taxon>Archaea</taxon>
        <taxon>Methanobacteriati</taxon>
        <taxon>Methanobacteriota</taxon>
        <taxon>Stenosarchaea group</taxon>
        <taxon>Halobacteria</taxon>
        <taxon>Halobacteriales</taxon>
        <taxon>Haloferacaceae</taxon>
        <taxon>Haloferax</taxon>
    </lineage>
</organism>
<dbReference type="SUPFAM" id="SSF51306">
    <property type="entry name" value="LexA/Signal peptidase"/>
    <property type="match status" value="1"/>
</dbReference>
<dbReference type="EC" id="3.4.21.89" evidence="7"/>
<geneLocation type="plasmid" evidence="7 8">
    <name>pHl5678-1</name>
</geneLocation>
<evidence type="ECO:0000256" key="5">
    <source>
        <dbReference type="SAM" id="Phobius"/>
    </source>
</evidence>
<gene>
    <name evidence="7" type="ORF">KU306_16305</name>
</gene>
<dbReference type="GeneID" id="74530506"/>
<sequence length="383" mass="41189">MLRQFAEDFFTVVATIVVISLVVGQLLGQPVLLGYVTSGSMSPTLHTGDAFVAVPEPFVGEIEPGDVIVFNAVELQGGGLTTHRVVEETERGYITKGDNNPFRDQSSDEPVVTEDRIVATALQINGNVIRIPGLGTAIATVRNTVSGAQTALTTALGVDSPFGSQGLSGLFISVGLVLFLFIFVDDLRDGQQRRRDRKRSRTDSDAIDGRWVALGLAFLVLVPANAAMLAPSGTHQVAVDGDDLSDDIQPGDQVENGFTAKNGGLVTMLIFLETTHPDAEMSQHRLVVPRGKSATATLFVTAPPPQKQTVVTITERRYFLILPPGIIEQLHSIHPVVAIAAFNVLILLSVSAMVGAVFGFGSKRLRDTSRDLPLTRRLKRLFK</sequence>
<dbReference type="Pfam" id="PF10502">
    <property type="entry name" value="Peptidase_S26"/>
    <property type="match status" value="1"/>
</dbReference>
<dbReference type="EMBL" id="CP078064">
    <property type="protein sequence ID" value="UVE52174.1"/>
    <property type="molecule type" value="Genomic_DNA"/>
</dbReference>
<accession>A0ABY5RJ44</accession>
<keyword evidence="7" id="KW-0614">Plasmid</keyword>
<evidence type="ECO:0000256" key="2">
    <source>
        <dbReference type="ARBA" id="ARBA00022692"/>
    </source>
</evidence>
<evidence type="ECO:0000256" key="3">
    <source>
        <dbReference type="ARBA" id="ARBA00022989"/>
    </source>
</evidence>
<dbReference type="RefSeq" id="WP_258303632.1">
    <property type="nucleotide sequence ID" value="NZ_CP078064.1"/>
</dbReference>
<evidence type="ECO:0000256" key="4">
    <source>
        <dbReference type="ARBA" id="ARBA00023136"/>
    </source>
</evidence>
<keyword evidence="8" id="KW-1185">Reference proteome</keyword>
<feature type="transmembrane region" description="Helical" evidence="5">
    <location>
        <begin position="209"/>
        <end position="230"/>
    </location>
</feature>
<feature type="domain" description="Peptidase S26" evidence="6">
    <location>
        <begin position="11"/>
        <end position="74"/>
    </location>
</feature>
<protein>
    <submittedName>
        <fullName evidence="7">Signal peptidase I</fullName>
        <ecNumber evidence="7">3.4.21.89</ecNumber>
    </submittedName>
</protein>
<name>A0ABY5RJ44_HALLR</name>
<feature type="transmembrane region" description="Helical" evidence="5">
    <location>
        <begin position="167"/>
        <end position="188"/>
    </location>
</feature>
<feature type="transmembrane region" description="Helical" evidence="5">
    <location>
        <begin position="336"/>
        <end position="360"/>
    </location>
</feature>
<evidence type="ECO:0000259" key="6">
    <source>
        <dbReference type="Pfam" id="PF10502"/>
    </source>
</evidence>
<feature type="transmembrane region" description="Helical" evidence="5">
    <location>
        <begin position="9"/>
        <end position="28"/>
    </location>
</feature>
<dbReference type="InterPro" id="IPR001733">
    <property type="entry name" value="Peptidase_S26B"/>
</dbReference>
<comment type="subcellular location">
    <subcellularLocation>
        <location evidence="1">Membrane</location>
    </subcellularLocation>
</comment>
<evidence type="ECO:0000256" key="1">
    <source>
        <dbReference type="ARBA" id="ARBA00004370"/>
    </source>
</evidence>
<dbReference type="NCBIfam" id="TIGR02228">
    <property type="entry name" value="sigpep_I_arch"/>
    <property type="match status" value="1"/>
</dbReference>
<dbReference type="InterPro" id="IPR019533">
    <property type="entry name" value="Peptidase_S26"/>
</dbReference>
<dbReference type="InterPro" id="IPR036286">
    <property type="entry name" value="LexA/Signal_pep-like_sf"/>
</dbReference>
<keyword evidence="4 5" id="KW-0472">Membrane</keyword>
<dbReference type="GO" id="GO:0009003">
    <property type="term" value="F:signal peptidase activity"/>
    <property type="evidence" value="ECO:0007669"/>
    <property type="project" value="UniProtKB-EC"/>
</dbReference>
<proteinExistence type="predicted"/>
<keyword evidence="7" id="KW-0378">Hydrolase</keyword>
<dbReference type="Proteomes" id="UP001058330">
    <property type="component" value="Plasmid pHl5678-1"/>
</dbReference>
<evidence type="ECO:0000313" key="7">
    <source>
        <dbReference type="EMBL" id="UVE52174.1"/>
    </source>
</evidence>